<evidence type="ECO:0000313" key="7">
    <source>
        <dbReference type="Proteomes" id="UP000297703"/>
    </source>
</evidence>
<dbReference type="SMART" id="SM00054">
    <property type="entry name" value="EFh"/>
    <property type="match status" value="1"/>
</dbReference>
<evidence type="ECO:0000259" key="5">
    <source>
        <dbReference type="PROSITE" id="PS50222"/>
    </source>
</evidence>
<dbReference type="InterPro" id="IPR002048">
    <property type="entry name" value="EF_hand_dom"/>
</dbReference>
<keyword evidence="1" id="KW-0479">Metal-binding</keyword>
<feature type="compositionally biased region" description="Basic and acidic residues" evidence="4">
    <location>
        <begin position="353"/>
        <end position="364"/>
    </location>
</feature>
<reference evidence="6 7" key="2">
    <citation type="submission" date="2019-04" db="EMBL/GenBank/DDBJ databases">
        <title>The genome sequence of big-headed turtle.</title>
        <authorList>
            <person name="Gong S."/>
        </authorList>
    </citation>
    <scope>NUCLEOTIDE SEQUENCE [LARGE SCALE GENOMIC DNA]</scope>
    <source>
        <strain evidence="6">DO16091913</strain>
        <tissue evidence="6">Muscle</tissue>
    </source>
</reference>
<comment type="caution">
    <text evidence="6">The sequence shown here is derived from an EMBL/GenBank/DDBJ whole genome shotgun (WGS) entry which is preliminary data.</text>
</comment>
<keyword evidence="7" id="KW-1185">Reference proteome</keyword>
<dbReference type="EMBL" id="QXTE01000033">
    <property type="protein sequence ID" value="TFK11358.1"/>
    <property type="molecule type" value="Genomic_DNA"/>
</dbReference>
<sequence length="364" mass="41205">MAIIMVSFCSLLQHYEKADKQVKEEVEIQVSVALLSLQEEEDLKFPVHTKDHVQTPNLEILAVEEEPLSSLKTEAHVQSSNPDILWGEEEEEEEKRELVEGGELEFLSLLHFEVQEQSSHLETSVEEPLTFLKTEALVQSSNLEILEKQKLPSLLDTETEVLISDLDIRDAEKTSLSTDTGLNVPTKNRSRNLSGLFSLLDIPGEHEEPLTQKQIAAFKDVFKIFSSTEGNIKMRGLKLILHSVGINVTHQEIHEALNRADIDGDGQVNFTDFVTVLTDDQRFAQSMVRPKESIIHDPYSVETLFFEVLTKLVEMSALPMKSEREVVSQLPQEPKMQKSFKAPLPCQSGLKEPSSKRQYKEILS</sequence>
<feature type="region of interest" description="Disordered" evidence="4">
    <location>
        <begin position="326"/>
        <end position="364"/>
    </location>
</feature>
<dbReference type="FunFam" id="1.10.238.10:FF:000178">
    <property type="entry name" value="Calmodulin-2 A"/>
    <property type="match status" value="1"/>
</dbReference>
<dbReference type="PROSITE" id="PS00018">
    <property type="entry name" value="EF_HAND_1"/>
    <property type="match status" value="1"/>
</dbReference>
<dbReference type="AlphaFoldDB" id="A0A4D9EWA5"/>
<dbReference type="Proteomes" id="UP000297703">
    <property type="component" value="Unassembled WGS sequence"/>
</dbReference>
<evidence type="ECO:0000256" key="3">
    <source>
        <dbReference type="ARBA" id="ARBA00022837"/>
    </source>
</evidence>
<proteinExistence type="predicted"/>
<reference evidence="6 7" key="1">
    <citation type="submission" date="2019-04" db="EMBL/GenBank/DDBJ databases">
        <title>Draft genome of the big-headed turtle Platysternon megacephalum.</title>
        <authorList>
            <person name="Gong S."/>
        </authorList>
    </citation>
    <scope>NUCLEOTIDE SEQUENCE [LARGE SCALE GENOMIC DNA]</scope>
    <source>
        <strain evidence="6">DO16091913</strain>
        <tissue evidence="6">Muscle</tissue>
    </source>
</reference>
<dbReference type="GO" id="GO:0005509">
    <property type="term" value="F:calcium ion binding"/>
    <property type="evidence" value="ECO:0007669"/>
    <property type="project" value="InterPro"/>
</dbReference>
<name>A0A4D9EWA5_9SAUR</name>
<evidence type="ECO:0000313" key="6">
    <source>
        <dbReference type="EMBL" id="TFK11358.1"/>
    </source>
</evidence>
<feature type="domain" description="EF-hand" evidence="5">
    <location>
        <begin position="248"/>
        <end position="283"/>
    </location>
</feature>
<dbReference type="InterPro" id="IPR018247">
    <property type="entry name" value="EF_Hand_1_Ca_BS"/>
</dbReference>
<dbReference type="Gene3D" id="1.10.238.10">
    <property type="entry name" value="EF-hand"/>
    <property type="match status" value="1"/>
</dbReference>
<dbReference type="CDD" id="cd00051">
    <property type="entry name" value="EFh"/>
    <property type="match status" value="1"/>
</dbReference>
<protein>
    <submittedName>
        <fullName evidence="6">Zinc finger protein 704</fullName>
    </submittedName>
</protein>
<dbReference type="PANTHER" id="PTHR47500">
    <property type="entry name" value="EF-HAND CALCIUM-BINDING DOMAIN-CONTAINING PROTEIN"/>
    <property type="match status" value="1"/>
</dbReference>
<organism evidence="6 7">
    <name type="scientific">Platysternon megacephalum</name>
    <name type="common">big-headed turtle</name>
    <dbReference type="NCBI Taxonomy" id="55544"/>
    <lineage>
        <taxon>Eukaryota</taxon>
        <taxon>Metazoa</taxon>
        <taxon>Chordata</taxon>
        <taxon>Craniata</taxon>
        <taxon>Vertebrata</taxon>
        <taxon>Euteleostomi</taxon>
        <taxon>Archelosauria</taxon>
        <taxon>Testudinata</taxon>
        <taxon>Testudines</taxon>
        <taxon>Cryptodira</taxon>
        <taxon>Durocryptodira</taxon>
        <taxon>Testudinoidea</taxon>
        <taxon>Platysternidae</taxon>
        <taxon>Platysternon</taxon>
    </lineage>
</organism>
<keyword evidence="3" id="KW-0106">Calcium</keyword>
<dbReference type="OrthoDB" id="9426693at2759"/>
<dbReference type="SUPFAM" id="SSF47473">
    <property type="entry name" value="EF-hand"/>
    <property type="match status" value="1"/>
</dbReference>
<accession>A0A4D9EWA5</accession>
<dbReference type="STRING" id="55544.A0A4D9EWA5"/>
<dbReference type="GO" id="GO:0043226">
    <property type="term" value="C:organelle"/>
    <property type="evidence" value="ECO:0007669"/>
    <property type="project" value="UniProtKB-ARBA"/>
</dbReference>
<dbReference type="Pfam" id="PF13833">
    <property type="entry name" value="EF-hand_8"/>
    <property type="match status" value="1"/>
</dbReference>
<evidence type="ECO:0000256" key="4">
    <source>
        <dbReference type="SAM" id="MobiDB-lite"/>
    </source>
</evidence>
<evidence type="ECO:0000256" key="2">
    <source>
        <dbReference type="ARBA" id="ARBA00022737"/>
    </source>
</evidence>
<dbReference type="InterPro" id="IPR011992">
    <property type="entry name" value="EF-hand-dom_pair"/>
</dbReference>
<gene>
    <name evidence="6" type="ORF">DR999_PMT05415</name>
</gene>
<dbReference type="PROSITE" id="PS50222">
    <property type="entry name" value="EF_HAND_2"/>
    <property type="match status" value="1"/>
</dbReference>
<dbReference type="InterPro" id="IPR043520">
    <property type="entry name" value="SPT21"/>
</dbReference>
<evidence type="ECO:0000256" key="1">
    <source>
        <dbReference type="ARBA" id="ARBA00022723"/>
    </source>
</evidence>
<dbReference type="PANTHER" id="PTHR47500:SF1">
    <property type="entry name" value="SPERMATOGENESIS-ASSOCIATED PROTEIN 21"/>
    <property type="match status" value="1"/>
</dbReference>
<keyword evidence="2" id="KW-0677">Repeat</keyword>